<protein>
    <recommendedName>
        <fullName evidence="7">U3 small nucleolar ribonucleoprotein protein MPP10</fullName>
    </recommendedName>
</protein>
<feature type="compositionally biased region" description="Basic and acidic residues" evidence="8">
    <location>
        <begin position="649"/>
        <end position="679"/>
    </location>
</feature>
<accession>A0A8C9Y0F9</accession>
<name>A0A8C9Y0F9_SANLU</name>
<reference evidence="9" key="2">
    <citation type="submission" date="2025-09" db="UniProtKB">
        <authorList>
            <consortium name="Ensembl"/>
        </authorList>
    </citation>
    <scope>IDENTIFICATION</scope>
</reference>
<proteinExistence type="inferred from homology"/>
<dbReference type="Ensembl" id="ENSSLUT00000017845.1">
    <property type="protein sequence ID" value="ENSSLUP00000017283.1"/>
    <property type="gene ID" value="ENSSLUG00000007775.1"/>
</dbReference>
<comment type="subcellular location">
    <subcellularLocation>
        <location evidence="1 7">Nucleus</location>
        <location evidence="1 7">Nucleolus</location>
    </subcellularLocation>
</comment>
<comment type="function">
    <text evidence="7">Component of the 60-80S U3 small nucleolar ribonucleoprotein (U3 snoRNP). Required for the early cleavages during pre-18S ribosomal RNA processing.</text>
</comment>
<dbReference type="AlphaFoldDB" id="A0A8C9Y0F9"/>
<evidence type="ECO:0000256" key="3">
    <source>
        <dbReference type="ARBA" id="ARBA00022552"/>
    </source>
</evidence>
<keyword evidence="3 7" id="KW-0698">rRNA processing</keyword>
<dbReference type="Pfam" id="PF04006">
    <property type="entry name" value="Mpp10"/>
    <property type="match status" value="1"/>
</dbReference>
<keyword evidence="4 7" id="KW-0539">Nucleus</keyword>
<evidence type="ECO:0000256" key="7">
    <source>
        <dbReference type="PIRNR" id="PIRNR017300"/>
    </source>
</evidence>
<feature type="compositionally biased region" description="Basic and acidic residues" evidence="8">
    <location>
        <begin position="418"/>
        <end position="429"/>
    </location>
</feature>
<dbReference type="Proteomes" id="UP000694568">
    <property type="component" value="Unplaced"/>
</dbReference>
<keyword evidence="5 7" id="KW-0687">Ribonucleoprotein</keyword>
<feature type="compositionally biased region" description="Acidic residues" evidence="8">
    <location>
        <begin position="280"/>
        <end position="304"/>
    </location>
</feature>
<feature type="region of interest" description="Disordered" evidence="8">
    <location>
        <begin position="599"/>
        <end position="679"/>
    </location>
</feature>
<evidence type="ECO:0000256" key="8">
    <source>
        <dbReference type="SAM" id="MobiDB-lite"/>
    </source>
</evidence>
<feature type="compositionally biased region" description="Acidic residues" evidence="8">
    <location>
        <begin position="211"/>
        <end position="227"/>
    </location>
</feature>
<dbReference type="PANTHER" id="PTHR17039">
    <property type="entry name" value="U3 SMALL NUCLEOLAR RIBONUCLEOPROTEIN PROTEIN MPP10"/>
    <property type="match status" value="1"/>
</dbReference>
<dbReference type="GO" id="GO:0005732">
    <property type="term" value="C:sno(s)RNA-containing ribonucleoprotein complex"/>
    <property type="evidence" value="ECO:0007669"/>
    <property type="project" value="UniProtKB-UniRule"/>
</dbReference>
<keyword evidence="10" id="KW-1185">Reference proteome</keyword>
<feature type="region of interest" description="Disordered" evidence="8">
    <location>
        <begin position="183"/>
        <end position="227"/>
    </location>
</feature>
<dbReference type="GO" id="GO:0006364">
    <property type="term" value="P:rRNA processing"/>
    <property type="evidence" value="ECO:0007669"/>
    <property type="project" value="UniProtKB-KW"/>
</dbReference>
<evidence type="ECO:0000256" key="5">
    <source>
        <dbReference type="ARBA" id="ARBA00023274"/>
    </source>
</evidence>
<sequence length="740" mass="84311">MQSRLRLYNKEIEDDHTDISMRLYIIVDTNQPATFSTADAMFVSRCISEPNNSGRVFRRTYLSATQTVTHVGEKMASGDVWSVLEECLKKINVNTAQPENFLSLQDGVAADFTSLTKTLYDLHKAEEPADSKGSPLAQLVVENFDEEQIWQELELQNNAVLEHFKNVADEALSDETLTVLVEEEEVETDDEEEEEEEEEELPRQSKKMALEAEDGAEDYTDEDSDLDFDVDALEKREKQKKAIGRKGSKTKVVPSEVDDTFFKLSEMESFLDDMDKLEGKEDENEDELDYFQDLPSDEDDDLDLDQVLSTKKKKTNTVKSSRNLKYKDFFDAVDSEPAKADGEDDSIDESQEEGEEEMDGEEDDYDGEEEGGDEDEETKASNKKVTFNLSGDEDSEGEDMEDIFGGKTPSSAKSKSKSSFEKRQEKMSEKIDELEKAALAEKPWQLSGEVTAQTRPENSMLEEHVEFEQTSRMAPSITEETTLQLEDIIKQRIKDQAFDDVVRKEKPKEEVFEYKKRLTLDHEKSKQSLAEVYEQEYLKQNQQKTEEENPSHVEIQKLMDTLFLKLDALSNFHFTPKPPVPEVKVVSNLPTITMEEVAPVSASDATLLAPEEVKEKNKAGDILGDTEKTSTDKKRDRRHKKMVKRLKIKEKEKRQKLKEASKTGENKKPSKAEVTENLKKLTKGGKATILKDEGKDKALRSSQAFFSELQDQVKSQIKSAKDQSSKKKKHKEISVSKLKL</sequence>
<reference evidence="9" key="1">
    <citation type="submission" date="2025-08" db="UniProtKB">
        <authorList>
            <consortium name="Ensembl"/>
        </authorList>
    </citation>
    <scope>IDENTIFICATION</scope>
</reference>
<feature type="compositionally biased region" description="Acidic residues" evidence="8">
    <location>
        <begin position="391"/>
        <end position="402"/>
    </location>
</feature>
<dbReference type="GO" id="GO:0032040">
    <property type="term" value="C:small-subunit processome"/>
    <property type="evidence" value="ECO:0007669"/>
    <property type="project" value="TreeGrafter"/>
</dbReference>
<feature type="compositionally biased region" description="Basic and acidic residues" evidence="8">
    <location>
        <begin position="611"/>
        <end position="634"/>
    </location>
</feature>
<dbReference type="InterPro" id="IPR012173">
    <property type="entry name" value="Mpp10"/>
</dbReference>
<evidence type="ECO:0000256" key="1">
    <source>
        <dbReference type="ARBA" id="ARBA00004604"/>
    </source>
</evidence>
<evidence type="ECO:0000256" key="2">
    <source>
        <dbReference type="ARBA" id="ARBA00022517"/>
    </source>
</evidence>
<feature type="region of interest" description="Disordered" evidence="8">
    <location>
        <begin position="717"/>
        <end position="740"/>
    </location>
</feature>
<keyword evidence="2 7" id="KW-0690">Ribosome biogenesis</keyword>
<dbReference type="GO" id="GO:0055123">
    <property type="term" value="P:digestive system development"/>
    <property type="evidence" value="ECO:0007669"/>
    <property type="project" value="Ensembl"/>
</dbReference>
<dbReference type="PANTHER" id="PTHR17039:SF0">
    <property type="entry name" value="U3 SMALL NUCLEOLAR RIBONUCLEOPROTEIN PROTEIN MPP10"/>
    <property type="match status" value="1"/>
</dbReference>
<evidence type="ECO:0000256" key="4">
    <source>
        <dbReference type="ARBA" id="ARBA00023242"/>
    </source>
</evidence>
<feature type="region of interest" description="Disordered" evidence="8">
    <location>
        <begin position="273"/>
        <end position="429"/>
    </location>
</feature>
<evidence type="ECO:0000313" key="9">
    <source>
        <dbReference type="Ensembl" id="ENSSLUP00000017283.1"/>
    </source>
</evidence>
<feature type="compositionally biased region" description="Basic and acidic residues" evidence="8">
    <location>
        <begin position="325"/>
        <end position="341"/>
    </location>
</feature>
<feature type="compositionally biased region" description="Acidic residues" evidence="8">
    <location>
        <begin position="342"/>
        <end position="377"/>
    </location>
</feature>
<dbReference type="GO" id="GO:0034457">
    <property type="term" value="C:Mpp10 complex"/>
    <property type="evidence" value="ECO:0007669"/>
    <property type="project" value="UniProtKB-UniRule"/>
</dbReference>
<feature type="compositionally biased region" description="Acidic residues" evidence="8">
    <location>
        <begin position="183"/>
        <end position="200"/>
    </location>
</feature>
<comment type="similarity">
    <text evidence="6 7">Belongs to the MPP10 family.</text>
</comment>
<dbReference type="GeneTree" id="ENSGT00390000011359"/>
<organism evidence="9 10">
    <name type="scientific">Sander lucioperca</name>
    <name type="common">Pike-perch</name>
    <name type="synonym">Perca lucioperca</name>
    <dbReference type="NCBI Taxonomy" id="283035"/>
    <lineage>
        <taxon>Eukaryota</taxon>
        <taxon>Metazoa</taxon>
        <taxon>Chordata</taxon>
        <taxon>Craniata</taxon>
        <taxon>Vertebrata</taxon>
        <taxon>Euteleostomi</taxon>
        <taxon>Actinopterygii</taxon>
        <taxon>Neopterygii</taxon>
        <taxon>Teleostei</taxon>
        <taxon>Neoteleostei</taxon>
        <taxon>Acanthomorphata</taxon>
        <taxon>Eupercaria</taxon>
        <taxon>Perciformes</taxon>
        <taxon>Percoidei</taxon>
        <taxon>Percidae</taxon>
        <taxon>Luciopercinae</taxon>
        <taxon>Sander</taxon>
    </lineage>
</organism>
<feature type="compositionally biased region" description="Basic residues" evidence="8">
    <location>
        <begin position="635"/>
        <end position="648"/>
    </location>
</feature>
<dbReference type="PIRSF" id="PIRSF017300">
    <property type="entry name" value="snoRNP_Mpp10"/>
    <property type="match status" value="1"/>
</dbReference>
<evidence type="ECO:0000313" key="10">
    <source>
        <dbReference type="Proteomes" id="UP000694568"/>
    </source>
</evidence>
<evidence type="ECO:0000256" key="6">
    <source>
        <dbReference type="ARBA" id="ARBA00029455"/>
    </source>
</evidence>
<gene>
    <name evidence="9" type="primary">mphosph10</name>
</gene>